<dbReference type="PANTHER" id="PTHR43272">
    <property type="entry name" value="LONG-CHAIN-FATTY-ACID--COA LIGASE"/>
    <property type="match status" value="1"/>
</dbReference>
<evidence type="ECO:0000313" key="4">
    <source>
        <dbReference type="EMBL" id="EHO73085.1"/>
    </source>
</evidence>
<dbReference type="InterPro" id="IPR042099">
    <property type="entry name" value="ANL_N_sf"/>
</dbReference>
<dbReference type="GO" id="GO:0004467">
    <property type="term" value="F:long-chain fatty acid-CoA ligase activity"/>
    <property type="evidence" value="ECO:0007669"/>
    <property type="project" value="TreeGrafter"/>
</dbReference>
<dbReference type="GO" id="GO:0005524">
    <property type="term" value="F:ATP binding"/>
    <property type="evidence" value="ECO:0007669"/>
    <property type="project" value="UniProtKB-KW"/>
</dbReference>
<sequence>MSQGKRNKKLFSFAVSLNSAIFASLKEYLAMQTKCHLSVLIHEQAKKYGERDALTFRNFGSLEWKTVSWNQFSLRVKQVSNALLNLGVKPQENIAVFAQNCIQYLYTDFGAYGVRVVSIPFYATTSEQQIQYMVNDAQVRFLFVGEQEQYDKAHRIFALCPSLERIIIFDPSVRISTHDPHALYFDDFIALGEKLPRQSEVEQLWGQANDEDICNILYTSGTTGDSKGVILSYGQYHAAMEANDKCVPVGEQDRVISFLPLTHIFERGWAYLSLTEGAQLIINTYPNEIQQSMRETHPTSMSAVPRFWEKVYIAVKSRIDEANAVQRKVFQHALSIGRKRNIEYLSRGKRVPLALELEYQLVNKTILSLVRKQIGLENPNIFPTAGAYVSPEVEEFVHSVGICMIVGYGLTESLATVSCDHKGEPYTIGSVGRPIEGLEIKIGDNDEVLLKGPTITRGYYHRDQINAEAFDADGFFHTGDAGYLKNGELFLKERIKDLFKTSNGKYVAPQMVESLLLVDKYIDQVAVVADQRKFVSALIVPEFRLLEDWARERNIPFSSREDLCDSEAIHAMMQDRIETLQQQLASYEQIKRFTLLSHHFSMESGELTNTLKLRRPVIYKNYAEKIDKMYEEV</sequence>
<evidence type="ECO:0000313" key="5">
    <source>
        <dbReference type="Proteomes" id="UP000003167"/>
    </source>
</evidence>
<keyword evidence="1" id="KW-0547">Nucleotide-binding</keyword>
<evidence type="ECO:0000259" key="3">
    <source>
        <dbReference type="Pfam" id="PF00501"/>
    </source>
</evidence>
<keyword evidence="5" id="KW-1185">Reference proteome</keyword>
<dbReference type="Gene3D" id="3.40.50.12780">
    <property type="entry name" value="N-terminal domain of ligase-like"/>
    <property type="match status" value="1"/>
</dbReference>
<dbReference type="InterPro" id="IPR000873">
    <property type="entry name" value="AMP-dep_synth/lig_dom"/>
</dbReference>
<dbReference type="HOGENOM" id="CLU_000022_45_5_10"/>
<dbReference type="InterPro" id="IPR020845">
    <property type="entry name" value="AMP-binding_CS"/>
</dbReference>
<dbReference type="CDD" id="cd05907">
    <property type="entry name" value="VL_LC_FACS_like"/>
    <property type="match status" value="1"/>
</dbReference>
<name>H1HKI4_9BACT</name>
<dbReference type="STRING" id="999422.HMPREF9944_00678"/>
<feature type="domain" description="AMP-dependent synthetase/ligase" evidence="3">
    <location>
        <begin position="42"/>
        <end position="460"/>
    </location>
</feature>
<comment type="caution">
    <text evidence="4">The sequence shown here is derived from an EMBL/GenBank/DDBJ whole genome shotgun (WGS) entry which is preliminary data.</text>
</comment>
<gene>
    <name evidence="4" type="ORF">HMPREF9944_00678</name>
</gene>
<proteinExistence type="predicted"/>
<evidence type="ECO:0000256" key="1">
    <source>
        <dbReference type="ARBA" id="ARBA00022741"/>
    </source>
</evidence>
<accession>H1HKI4</accession>
<dbReference type="AlphaFoldDB" id="H1HKI4"/>
<dbReference type="PATRIC" id="fig|999422.3.peg.693"/>
<dbReference type="PROSITE" id="PS00455">
    <property type="entry name" value="AMP_BINDING"/>
    <property type="match status" value="1"/>
</dbReference>
<dbReference type="EMBL" id="AGEK01000016">
    <property type="protein sequence ID" value="EHO73085.1"/>
    <property type="molecule type" value="Genomic_DNA"/>
</dbReference>
<reference evidence="4 5" key="1">
    <citation type="submission" date="2011-12" db="EMBL/GenBank/DDBJ databases">
        <title>The Genome Sequence of Prevotella maculosa OT 289.</title>
        <authorList>
            <consortium name="The Broad Institute Genome Sequencing Platform"/>
            <person name="Earl A."/>
            <person name="Ward D."/>
            <person name="Feldgarden M."/>
            <person name="Gevers D."/>
            <person name="Izard J."/>
            <person name="Blanton J.M."/>
            <person name="Mathney J."/>
            <person name="Tanner A.C."/>
            <person name="Dewhirst F.E."/>
            <person name="Young S.K."/>
            <person name="Zeng Q."/>
            <person name="Gargeya S."/>
            <person name="Fitzgerald M."/>
            <person name="Haas B."/>
            <person name="Abouelleil A."/>
            <person name="Alvarado L."/>
            <person name="Arachchi H.M."/>
            <person name="Berlin A."/>
            <person name="Chapman S.B."/>
            <person name="Gearin G."/>
            <person name="Goldberg J."/>
            <person name="Griggs A."/>
            <person name="Gujja S."/>
            <person name="Hansen M."/>
            <person name="Heiman D."/>
            <person name="Howarth C."/>
            <person name="Larimer J."/>
            <person name="Lui A."/>
            <person name="MacDonald P.J.P."/>
            <person name="McCowen C."/>
            <person name="Montmayeur A."/>
            <person name="Murphy C."/>
            <person name="Neiman D."/>
            <person name="Pearson M."/>
            <person name="Priest M."/>
            <person name="Roberts A."/>
            <person name="Saif S."/>
            <person name="Shea T."/>
            <person name="Sisk P."/>
            <person name="Stolte C."/>
            <person name="Sykes S."/>
            <person name="Wortman J."/>
            <person name="Nusbaum C."/>
            <person name="Birren B."/>
        </authorList>
    </citation>
    <scope>NUCLEOTIDE SEQUENCE [LARGE SCALE GENOMIC DNA]</scope>
    <source>
        <strain evidence="4 5">OT 289</strain>
    </source>
</reference>
<dbReference type="GO" id="GO:0016020">
    <property type="term" value="C:membrane"/>
    <property type="evidence" value="ECO:0007669"/>
    <property type="project" value="TreeGrafter"/>
</dbReference>
<organism evidence="4 5">
    <name type="scientific">Segatella maculosa OT 289</name>
    <dbReference type="NCBI Taxonomy" id="999422"/>
    <lineage>
        <taxon>Bacteria</taxon>
        <taxon>Pseudomonadati</taxon>
        <taxon>Bacteroidota</taxon>
        <taxon>Bacteroidia</taxon>
        <taxon>Bacteroidales</taxon>
        <taxon>Prevotellaceae</taxon>
        <taxon>Segatella</taxon>
    </lineage>
</organism>
<dbReference type="Pfam" id="PF00501">
    <property type="entry name" value="AMP-binding"/>
    <property type="match status" value="1"/>
</dbReference>
<dbReference type="SUPFAM" id="SSF56801">
    <property type="entry name" value="Acetyl-CoA synthetase-like"/>
    <property type="match status" value="1"/>
</dbReference>
<dbReference type="PANTHER" id="PTHR43272:SF33">
    <property type="entry name" value="AMP-BINDING DOMAIN-CONTAINING PROTEIN-RELATED"/>
    <property type="match status" value="1"/>
</dbReference>
<dbReference type="Proteomes" id="UP000003167">
    <property type="component" value="Unassembled WGS sequence"/>
</dbReference>
<protein>
    <recommendedName>
        <fullName evidence="3">AMP-dependent synthetase/ligase domain-containing protein</fullName>
    </recommendedName>
</protein>
<dbReference type="Pfam" id="PF23562">
    <property type="entry name" value="AMP-binding_C_3"/>
    <property type="match status" value="1"/>
</dbReference>
<evidence type="ECO:0000256" key="2">
    <source>
        <dbReference type="ARBA" id="ARBA00022840"/>
    </source>
</evidence>
<keyword evidence="2" id="KW-0067">ATP-binding</keyword>